<gene>
    <name evidence="2" type="ORF">GALL_485290</name>
</gene>
<protein>
    <submittedName>
        <fullName evidence="2">Uncharacterized protein</fullName>
    </submittedName>
</protein>
<sequence length="115" mass="11761">MPDGFACAQIHQFLIGGTNATVVQGALDLRTLRQTEALLGVGAFDLIAPAALGVIQQGVQSGDESLRGARRTGPGGDPEAGREMDGVIPVAHAGRGDGTAQALRDLIGFSQVLAR</sequence>
<name>A0A1J5PQ23_9ZZZZ</name>
<accession>A0A1J5PQ23</accession>
<dbReference type="AlphaFoldDB" id="A0A1J5PQ23"/>
<feature type="region of interest" description="Disordered" evidence="1">
    <location>
        <begin position="62"/>
        <end position="84"/>
    </location>
</feature>
<dbReference type="EMBL" id="MLJW01004492">
    <property type="protein sequence ID" value="OIQ69863.1"/>
    <property type="molecule type" value="Genomic_DNA"/>
</dbReference>
<reference evidence="2" key="1">
    <citation type="submission" date="2016-10" db="EMBL/GenBank/DDBJ databases">
        <title>Sequence of Gallionella enrichment culture.</title>
        <authorList>
            <person name="Poehlein A."/>
            <person name="Muehling M."/>
            <person name="Daniel R."/>
        </authorList>
    </citation>
    <scope>NUCLEOTIDE SEQUENCE</scope>
</reference>
<comment type="caution">
    <text evidence="2">The sequence shown here is derived from an EMBL/GenBank/DDBJ whole genome shotgun (WGS) entry which is preliminary data.</text>
</comment>
<evidence type="ECO:0000313" key="2">
    <source>
        <dbReference type="EMBL" id="OIQ69863.1"/>
    </source>
</evidence>
<proteinExistence type="predicted"/>
<organism evidence="2">
    <name type="scientific">mine drainage metagenome</name>
    <dbReference type="NCBI Taxonomy" id="410659"/>
    <lineage>
        <taxon>unclassified sequences</taxon>
        <taxon>metagenomes</taxon>
        <taxon>ecological metagenomes</taxon>
    </lineage>
</organism>
<evidence type="ECO:0000256" key="1">
    <source>
        <dbReference type="SAM" id="MobiDB-lite"/>
    </source>
</evidence>